<dbReference type="Proteomes" id="UP000595481">
    <property type="component" value="Chromosome"/>
</dbReference>
<keyword evidence="2" id="KW-0255">Endonuclease</keyword>
<organism evidence="2 3">
    <name type="scientific">Aeromonas jandaei</name>
    <dbReference type="NCBI Taxonomy" id="650"/>
    <lineage>
        <taxon>Bacteria</taxon>
        <taxon>Pseudomonadati</taxon>
        <taxon>Pseudomonadota</taxon>
        <taxon>Gammaproteobacteria</taxon>
        <taxon>Aeromonadales</taxon>
        <taxon>Aeromonadaceae</taxon>
        <taxon>Aeromonas</taxon>
    </lineage>
</organism>
<keyword evidence="2" id="KW-0378">Hydrolase</keyword>
<sequence length="255" mass="29180">MATITLYARVRKENANNEFAFLDRDNKSFNLKKIFPSDSKKITLVFGDLSVETERGGAENQLYLKAPKRCIINHEKIEGMPQKKLVKYLGLSADTRVGFNLRISDDEKVLFAVGFESNRYYTDNEEIKFQIIDKKVYREIMSRRGQFAFRQKLLSKYNNKCAISGCETIEVLEAAHIIPHSESPSYDIGNGIILRADIHTLFDLYLLSINPDTEKVEVSNRCCGQYAGFSGVSIDVMPEKFSLSKHYQQFCELNS</sequence>
<dbReference type="GO" id="GO:0004519">
    <property type="term" value="F:endonuclease activity"/>
    <property type="evidence" value="ECO:0007669"/>
    <property type="project" value="UniProtKB-KW"/>
</dbReference>
<feature type="domain" description="HNH nuclease" evidence="1">
    <location>
        <begin position="161"/>
        <end position="210"/>
    </location>
</feature>
<keyword evidence="3" id="KW-1185">Reference proteome</keyword>
<proteinExistence type="predicted"/>
<reference evidence="2 3" key="1">
    <citation type="submission" date="2020-12" db="EMBL/GenBank/DDBJ databases">
        <title>FDA dAtabase for Regulatory Grade micrObial Sequences (FDA-ARGOS): Supporting development and validation of Infectious Disease Dx tests.</title>
        <authorList>
            <person name="Sproer C."/>
            <person name="Gronow S."/>
            <person name="Severitt S."/>
            <person name="Schroder I."/>
            <person name="Tallon L."/>
            <person name="Sadzewicz L."/>
            <person name="Zhao X."/>
            <person name="Boylan J."/>
            <person name="Ott S."/>
            <person name="Bowen H."/>
            <person name="Vavikolanu K."/>
            <person name="Mehta A."/>
            <person name="Aluvathingal J."/>
            <person name="Nadendla S."/>
            <person name="Lowell S."/>
            <person name="Myers T."/>
            <person name="Yan Y."/>
            <person name="Sichtig H."/>
        </authorList>
    </citation>
    <scope>NUCLEOTIDE SEQUENCE [LARGE SCALE GENOMIC DNA]</scope>
    <source>
        <strain evidence="2 3">FDAARGOS_986</strain>
    </source>
</reference>
<accession>A0A7T4ABL8</accession>
<name>A0A7T4ABL8_AERJA</name>
<dbReference type="EMBL" id="CP066092">
    <property type="protein sequence ID" value="QQB20922.1"/>
    <property type="molecule type" value="Genomic_DNA"/>
</dbReference>
<evidence type="ECO:0000313" key="3">
    <source>
        <dbReference type="Proteomes" id="UP000595481"/>
    </source>
</evidence>
<evidence type="ECO:0000313" key="2">
    <source>
        <dbReference type="EMBL" id="QQB20922.1"/>
    </source>
</evidence>
<gene>
    <name evidence="2" type="ORF">I6H43_05160</name>
</gene>
<dbReference type="GeneID" id="69550647"/>
<evidence type="ECO:0000259" key="1">
    <source>
        <dbReference type="Pfam" id="PF13391"/>
    </source>
</evidence>
<dbReference type="Pfam" id="PF13391">
    <property type="entry name" value="HNH_2"/>
    <property type="match status" value="1"/>
</dbReference>
<protein>
    <submittedName>
        <fullName evidence="2">HNH endonuclease</fullName>
    </submittedName>
</protein>
<dbReference type="InterPro" id="IPR003615">
    <property type="entry name" value="HNH_nuc"/>
</dbReference>
<dbReference type="RefSeq" id="WP_082035424.1">
    <property type="nucleotide sequence ID" value="NZ_CAWMFX010000014.1"/>
</dbReference>
<keyword evidence="2" id="KW-0540">Nuclease</keyword>